<reference evidence="2" key="1">
    <citation type="submission" date="2022-01" db="EMBL/GenBank/DDBJ databases">
        <title>Corynebacterium sp. nov isolated from isolated from the feces of the greater white-fronted geese (Anser albifrons) at Poyang Lake, PR China.</title>
        <authorList>
            <person name="Liu Q."/>
        </authorList>
    </citation>
    <scope>NUCLEOTIDE SEQUENCE</scope>
    <source>
        <strain evidence="2">JCM 32435</strain>
    </source>
</reference>
<name>A0A9X1QQW0_9CORY</name>
<sequence>MRFLRAEILRSWLSLRFFLPLIAVLCAAQAASINAGIRALGGQAGLAALHLYAVGVVVPLGLLTSVMTEYAEERQRYGGLLWRPCEKWKVQGARLAVTMGYALIGHVCASLIVVGMNWQFVLLETTVFVGAYGVGLLLWSLAGRGSVGLSILLGLAWDVLSIFRAETPSWYLNPMCWALRASLPVFGVHANSVPADDGSVAGIDPVLPALLHLVMGGACWAVAVAMYRLRSAQPRAERAQREVPLRGGHGRTSAARAMMLPLPWRVWVGLSVVMILGLGAMRMRYGTTAATGAYALICVPSGALMAGTMAWRAHRDAWRGLVSRAGRDRMFGALLTVVYLPLMVVCGVGGVIATMGDGGPYSLMVMPGVLAMILVMVCWGSARSLSATIIGWILLLIWSLMAGASILADNGLWWLSAPWSWVWVAHEHPEHWVVIVVLTWVVAGGLRVLARRDMRHRIK</sequence>
<feature type="transmembrane region" description="Helical" evidence="1">
    <location>
        <begin position="120"/>
        <end position="139"/>
    </location>
</feature>
<keyword evidence="3" id="KW-1185">Reference proteome</keyword>
<dbReference type="RefSeq" id="WP_236117697.1">
    <property type="nucleotide sequence ID" value="NZ_JAKGSI010000001.1"/>
</dbReference>
<feature type="transmembrane region" description="Helical" evidence="1">
    <location>
        <begin position="146"/>
        <end position="165"/>
    </location>
</feature>
<gene>
    <name evidence="2" type="ORF">L1O03_01800</name>
</gene>
<evidence type="ECO:0000256" key="1">
    <source>
        <dbReference type="SAM" id="Phobius"/>
    </source>
</evidence>
<feature type="transmembrane region" description="Helical" evidence="1">
    <location>
        <begin position="432"/>
        <end position="450"/>
    </location>
</feature>
<feature type="transmembrane region" description="Helical" evidence="1">
    <location>
        <begin position="389"/>
        <end position="412"/>
    </location>
</feature>
<feature type="transmembrane region" description="Helical" evidence="1">
    <location>
        <begin position="331"/>
        <end position="355"/>
    </location>
</feature>
<feature type="transmembrane region" description="Helical" evidence="1">
    <location>
        <begin position="361"/>
        <end position="382"/>
    </location>
</feature>
<dbReference type="EMBL" id="JAKGSI010000001">
    <property type="protein sequence ID" value="MCF4005909.1"/>
    <property type="molecule type" value="Genomic_DNA"/>
</dbReference>
<accession>A0A9X1QQW0</accession>
<proteinExistence type="predicted"/>
<keyword evidence="1" id="KW-0472">Membrane</keyword>
<keyword evidence="1" id="KW-0812">Transmembrane</keyword>
<feature type="transmembrane region" description="Helical" evidence="1">
    <location>
        <begin position="51"/>
        <end position="71"/>
    </location>
</feature>
<evidence type="ECO:0000313" key="3">
    <source>
        <dbReference type="Proteomes" id="UP001139336"/>
    </source>
</evidence>
<evidence type="ECO:0000313" key="2">
    <source>
        <dbReference type="EMBL" id="MCF4005909.1"/>
    </source>
</evidence>
<feature type="transmembrane region" description="Helical" evidence="1">
    <location>
        <begin position="291"/>
        <end position="311"/>
    </location>
</feature>
<dbReference type="AlphaFoldDB" id="A0A9X1QQW0"/>
<feature type="transmembrane region" description="Helical" evidence="1">
    <location>
        <begin position="266"/>
        <end position="285"/>
    </location>
</feature>
<comment type="caution">
    <text evidence="2">The sequence shown here is derived from an EMBL/GenBank/DDBJ whole genome shotgun (WGS) entry which is preliminary data.</text>
</comment>
<organism evidence="2 3">
    <name type="scientific">Corynebacterium uropygiale</name>
    <dbReference type="NCBI Taxonomy" id="1775911"/>
    <lineage>
        <taxon>Bacteria</taxon>
        <taxon>Bacillati</taxon>
        <taxon>Actinomycetota</taxon>
        <taxon>Actinomycetes</taxon>
        <taxon>Mycobacteriales</taxon>
        <taxon>Corynebacteriaceae</taxon>
        <taxon>Corynebacterium</taxon>
    </lineage>
</organism>
<protein>
    <submittedName>
        <fullName evidence="2">Uncharacterized protein</fullName>
    </submittedName>
</protein>
<dbReference type="Proteomes" id="UP001139336">
    <property type="component" value="Unassembled WGS sequence"/>
</dbReference>
<keyword evidence="1" id="KW-1133">Transmembrane helix</keyword>
<feature type="transmembrane region" description="Helical" evidence="1">
    <location>
        <begin position="92"/>
        <end position="114"/>
    </location>
</feature>
<feature type="transmembrane region" description="Helical" evidence="1">
    <location>
        <begin position="209"/>
        <end position="229"/>
    </location>
</feature>